<reference evidence="2 3" key="1">
    <citation type="submission" date="2023-06" db="EMBL/GenBank/DDBJ databases">
        <title>Sporosarcina sp. nov., isolated from Korean traditional fermented seafood 'Jeotgal'.</title>
        <authorList>
            <person name="Yang A.I."/>
            <person name="Shin N.-R."/>
        </authorList>
    </citation>
    <scope>NUCLEOTIDE SEQUENCE [LARGE SCALE GENOMIC DNA]</scope>
    <source>
        <strain evidence="2 3">KCTC13119</strain>
    </source>
</reference>
<keyword evidence="1" id="KW-0812">Transmembrane</keyword>
<gene>
    <name evidence="2" type="ORF">QT711_18910</name>
</gene>
<proteinExistence type="predicted"/>
<keyword evidence="1" id="KW-0472">Membrane</keyword>
<organism evidence="2 3">
    <name type="scientific">Sporosarcina saromensis</name>
    <dbReference type="NCBI Taxonomy" id="359365"/>
    <lineage>
        <taxon>Bacteria</taxon>
        <taxon>Bacillati</taxon>
        <taxon>Bacillota</taxon>
        <taxon>Bacilli</taxon>
        <taxon>Bacillales</taxon>
        <taxon>Caryophanaceae</taxon>
        <taxon>Sporosarcina</taxon>
    </lineage>
</organism>
<protein>
    <submittedName>
        <fullName evidence="2">Holin-like toxin</fullName>
    </submittedName>
</protein>
<comment type="caution">
    <text evidence="2">The sequence shown here is derived from an EMBL/GenBank/DDBJ whole genome shotgun (WGS) entry which is preliminary data.</text>
</comment>
<name>A0ABU4GG08_9BACL</name>
<keyword evidence="3" id="KW-1185">Reference proteome</keyword>
<dbReference type="RefSeq" id="WP_317946824.1">
    <property type="nucleotide sequence ID" value="NZ_JAUBDI010000034.1"/>
</dbReference>
<evidence type="ECO:0000313" key="2">
    <source>
        <dbReference type="EMBL" id="MDW0115225.1"/>
    </source>
</evidence>
<sequence length="36" mass="3995">MVTYDAMNMLFQFGMFLAAAAAVIVAIIALFINRKK</sequence>
<dbReference type="Proteomes" id="UP001282284">
    <property type="component" value="Unassembled WGS sequence"/>
</dbReference>
<evidence type="ECO:0000313" key="3">
    <source>
        <dbReference type="Proteomes" id="UP001282284"/>
    </source>
</evidence>
<accession>A0ABU4GG08</accession>
<dbReference type="EMBL" id="JAUBDI010000034">
    <property type="protein sequence ID" value="MDW0115225.1"/>
    <property type="molecule type" value="Genomic_DNA"/>
</dbReference>
<evidence type="ECO:0000256" key="1">
    <source>
        <dbReference type="SAM" id="Phobius"/>
    </source>
</evidence>
<keyword evidence="1" id="KW-1133">Transmembrane helix</keyword>
<feature type="transmembrane region" description="Helical" evidence="1">
    <location>
        <begin position="12"/>
        <end position="32"/>
    </location>
</feature>